<dbReference type="AlphaFoldDB" id="A0AAV7I384"/>
<accession>A0AAV7I384</accession>
<feature type="compositionally biased region" description="Low complexity" evidence="2">
    <location>
        <begin position="53"/>
        <end position="69"/>
    </location>
</feature>
<name>A0AAV7I384_COTGL</name>
<keyword evidence="1" id="KW-0175">Coiled coil</keyword>
<keyword evidence="4" id="KW-1185">Reference proteome</keyword>
<evidence type="ECO:0000256" key="1">
    <source>
        <dbReference type="SAM" id="Coils"/>
    </source>
</evidence>
<dbReference type="EMBL" id="JAHXZJ010002609">
    <property type="protein sequence ID" value="KAH0540500.1"/>
    <property type="molecule type" value="Genomic_DNA"/>
</dbReference>
<feature type="region of interest" description="Disordered" evidence="2">
    <location>
        <begin position="41"/>
        <end position="71"/>
    </location>
</feature>
<feature type="coiled-coil region" evidence="1">
    <location>
        <begin position="246"/>
        <end position="273"/>
    </location>
</feature>
<dbReference type="Proteomes" id="UP000826195">
    <property type="component" value="Unassembled WGS sequence"/>
</dbReference>
<comment type="caution">
    <text evidence="3">The sequence shown here is derived from an EMBL/GenBank/DDBJ whole genome shotgun (WGS) entry which is preliminary data.</text>
</comment>
<feature type="coiled-coil region" evidence="1">
    <location>
        <begin position="312"/>
        <end position="427"/>
    </location>
</feature>
<feature type="coiled-coil region" evidence="1">
    <location>
        <begin position="111"/>
        <end position="163"/>
    </location>
</feature>
<organism evidence="3 4">
    <name type="scientific">Cotesia glomerata</name>
    <name type="common">Lepidopteran parasitic wasp</name>
    <name type="synonym">Apanteles glomeratus</name>
    <dbReference type="NCBI Taxonomy" id="32391"/>
    <lineage>
        <taxon>Eukaryota</taxon>
        <taxon>Metazoa</taxon>
        <taxon>Ecdysozoa</taxon>
        <taxon>Arthropoda</taxon>
        <taxon>Hexapoda</taxon>
        <taxon>Insecta</taxon>
        <taxon>Pterygota</taxon>
        <taxon>Neoptera</taxon>
        <taxon>Endopterygota</taxon>
        <taxon>Hymenoptera</taxon>
        <taxon>Apocrita</taxon>
        <taxon>Ichneumonoidea</taxon>
        <taxon>Braconidae</taxon>
        <taxon>Microgastrinae</taxon>
        <taxon>Cotesia</taxon>
    </lineage>
</organism>
<sequence>MVLYERAHKLSLQDTENKLNDSESVDEFKLKELGSNFRKKRLRRKKNSKSDKLLNSNSDSDSDSSFKINDNSDKGGKTEFNKIMELNKILHDRSETINVLTKQINTKDEEIKSSNELVEKLRYEIDEWKRRFDEIVEEKKREILELEEKHKKIEEDLKKNCKTIEDKYNICLLKNKDWEGKIRYYEKNIHKSSLEVIALREKWMSKSKEYEDIIEIKNTEVHKIRREYKERDNKYKIEVNILKSTLKETTTALEDCQDQLQKSRNELREMGSSLATFRAKVDELEGIDCKYGKVVEVCQRIKDEKFGVEEKLNDAQRIIAGLKKRVQSLESELVDPQRKYDLLKAQLDEERDKSARLKQELEDERMRIRDQDSQLQKMSQQVTVMSGQINDIQKNYAEELRERDKDIKQLKEIIAGKEKEFNDLKAEEAQRAGHLHAAFNKYLSSIGP</sequence>
<evidence type="ECO:0000313" key="3">
    <source>
        <dbReference type="EMBL" id="KAH0540500.1"/>
    </source>
</evidence>
<protein>
    <submittedName>
        <fullName evidence="3">Uncharacterized protein</fullName>
    </submittedName>
</protein>
<evidence type="ECO:0000256" key="2">
    <source>
        <dbReference type="SAM" id="MobiDB-lite"/>
    </source>
</evidence>
<proteinExistence type="predicted"/>
<evidence type="ECO:0000313" key="4">
    <source>
        <dbReference type="Proteomes" id="UP000826195"/>
    </source>
</evidence>
<reference evidence="3 4" key="1">
    <citation type="journal article" date="2021" name="J. Hered.">
        <title>A chromosome-level genome assembly of the parasitoid wasp, Cotesia glomerata (Hymenoptera: Braconidae).</title>
        <authorList>
            <person name="Pinto B.J."/>
            <person name="Weis J.J."/>
            <person name="Gamble T."/>
            <person name="Ode P.J."/>
            <person name="Paul R."/>
            <person name="Zaspel J.M."/>
        </authorList>
    </citation>
    <scope>NUCLEOTIDE SEQUENCE [LARGE SCALE GENOMIC DNA]</scope>
    <source>
        <strain evidence="3">CgM1</strain>
    </source>
</reference>
<gene>
    <name evidence="3" type="ORF">KQX54_017805</name>
</gene>
<dbReference type="Gene3D" id="1.10.287.1490">
    <property type="match status" value="1"/>
</dbReference>